<dbReference type="PANTHER" id="PTHR24228:SF75">
    <property type="entry name" value="G-PROTEIN COUPLED RECEPTORS FAMILY 1 PROFILE DOMAIN-CONTAINING PROTEIN"/>
    <property type="match status" value="1"/>
</dbReference>
<dbReference type="PANTHER" id="PTHR24228">
    <property type="entry name" value="B2 BRADYKININ RECEPTOR/ANGIOTENSIN II RECEPTOR"/>
    <property type="match status" value="1"/>
</dbReference>
<proteinExistence type="predicted"/>
<dbReference type="STRING" id="51511.ENSCSAVP00000010161"/>
<evidence type="ECO:0000259" key="10">
    <source>
        <dbReference type="PROSITE" id="PS50262"/>
    </source>
</evidence>
<reference evidence="11" key="2">
    <citation type="submission" date="2025-08" db="UniProtKB">
        <authorList>
            <consortium name="Ensembl"/>
        </authorList>
    </citation>
    <scope>IDENTIFICATION</scope>
</reference>
<reference evidence="11" key="3">
    <citation type="submission" date="2025-09" db="UniProtKB">
        <authorList>
            <consortium name="Ensembl"/>
        </authorList>
    </citation>
    <scope>IDENTIFICATION</scope>
</reference>
<feature type="transmembrane region" description="Helical" evidence="9">
    <location>
        <begin position="29"/>
        <end position="53"/>
    </location>
</feature>
<dbReference type="GO" id="GO:0005886">
    <property type="term" value="C:plasma membrane"/>
    <property type="evidence" value="ECO:0007669"/>
    <property type="project" value="UniProtKB-SubCell"/>
</dbReference>
<dbReference type="CDD" id="cd00637">
    <property type="entry name" value="7tm_classA_rhodopsin-like"/>
    <property type="match status" value="1"/>
</dbReference>
<dbReference type="InParanoid" id="H2YXV0"/>
<accession>H2YXV0</accession>
<keyword evidence="7" id="KW-0675">Receptor</keyword>
<feature type="transmembrane region" description="Helical" evidence="9">
    <location>
        <begin position="59"/>
        <end position="79"/>
    </location>
</feature>
<evidence type="ECO:0000256" key="4">
    <source>
        <dbReference type="ARBA" id="ARBA00022989"/>
    </source>
</evidence>
<dbReference type="Ensembl" id="ENSCSAVT00000010285.1">
    <property type="protein sequence ID" value="ENSCSAVP00000010161.1"/>
    <property type="gene ID" value="ENSCSAVG00000005995.1"/>
</dbReference>
<evidence type="ECO:0000256" key="9">
    <source>
        <dbReference type="SAM" id="Phobius"/>
    </source>
</evidence>
<keyword evidence="6 9" id="KW-0472">Membrane</keyword>
<dbReference type="AlphaFoldDB" id="H2YXV0"/>
<evidence type="ECO:0000256" key="8">
    <source>
        <dbReference type="ARBA" id="ARBA00023224"/>
    </source>
</evidence>
<dbReference type="SUPFAM" id="SSF81321">
    <property type="entry name" value="Family A G protein-coupled receptor-like"/>
    <property type="match status" value="1"/>
</dbReference>
<keyword evidence="8" id="KW-0807">Transducer</keyword>
<keyword evidence="5" id="KW-0297">G-protein coupled receptor</keyword>
<keyword evidence="12" id="KW-1185">Reference proteome</keyword>
<reference evidence="12" key="1">
    <citation type="submission" date="2003-08" db="EMBL/GenBank/DDBJ databases">
        <authorList>
            <person name="Birren B."/>
            <person name="Nusbaum C."/>
            <person name="Abebe A."/>
            <person name="Abouelleil A."/>
            <person name="Adekoya E."/>
            <person name="Ait-zahra M."/>
            <person name="Allen N."/>
            <person name="Allen T."/>
            <person name="An P."/>
            <person name="Anderson M."/>
            <person name="Anderson S."/>
            <person name="Arachchi H."/>
            <person name="Armbruster J."/>
            <person name="Bachantsang P."/>
            <person name="Baldwin J."/>
            <person name="Barry A."/>
            <person name="Bayul T."/>
            <person name="Blitshsteyn B."/>
            <person name="Bloom T."/>
            <person name="Blye J."/>
            <person name="Boguslavskiy L."/>
            <person name="Borowsky M."/>
            <person name="Boukhgalter B."/>
            <person name="Brunache A."/>
            <person name="Butler J."/>
            <person name="Calixte N."/>
            <person name="Calvo S."/>
            <person name="Camarata J."/>
            <person name="Campo K."/>
            <person name="Chang J."/>
            <person name="Cheshatsang Y."/>
            <person name="Citroen M."/>
            <person name="Collymore A."/>
            <person name="Considine T."/>
            <person name="Cook A."/>
            <person name="Cooke P."/>
            <person name="Corum B."/>
            <person name="Cuomo C."/>
            <person name="David R."/>
            <person name="Dawoe T."/>
            <person name="Degray S."/>
            <person name="Dodge S."/>
            <person name="Dooley K."/>
            <person name="Dorje P."/>
            <person name="Dorjee K."/>
            <person name="Dorris L."/>
            <person name="Duffey N."/>
            <person name="Dupes A."/>
            <person name="Elkins T."/>
            <person name="Engels R."/>
            <person name="Erickson J."/>
            <person name="Farina A."/>
            <person name="Faro S."/>
            <person name="Ferreira P."/>
            <person name="Fischer H."/>
            <person name="Fitzgerald M."/>
            <person name="Foley K."/>
            <person name="Gage D."/>
            <person name="Galagan J."/>
            <person name="Gearin G."/>
            <person name="Gnerre S."/>
            <person name="Gnirke A."/>
            <person name="Goyette A."/>
            <person name="Graham J."/>
            <person name="Grandbois E."/>
            <person name="Gyaltsen K."/>
            <person name="Hafez N."/>
            <person name="Hagopian D."/>
            <person name="Hagos B."/>
            <person name="Hall J."/>
            <person name="Hatcher B."/>
            <person name="Heller A."/>
            <person name="Higgins H."/>
            <person name="Honan T."/>
            <person name="Horn A."/>
            <person name="Houde N."/>
            <person name="Hughes L."/>
            <person name="Hulme W."/>
            <person name="Husby E."/>
            <person name="Iliev I."/>
            <person name="Jaffe D."/>
            <person name="Jones C."/>
            <person name="Kamal M."/>
            <person name="Kamat A."/>
            <person name="Kamvysselis M."/>
            <person name="Karlsson E."/>
            <person name="Kells C."/>
            <person name="Kieu A."/>
            <person name="Kisner P."/>
            <person name="Kodira C."/>
            <person name="Kulbokas E."/>
            <person name="Labutti K."/>
            <person name="Lama D."/>
            <person name="Landers T."/>
            <person name="Leger J."/>
            <person name="Levine S."/>
            <person name="Lewis D."/>
            <person name="Lewis T."/>
            <person name="Lindblad-toh K."/>
            <person name="Liu X."/>
            <person name="Lokyitsang T."/>
            <person name="Lokyitsang Y."/>
            <person name="Lucien O."/>
            <person name="Lui A."/>
            <person name="Ma L.J."/>
            <person name="Mabbitt R."/>
            <person name="Macdonald J."/>
            <person name="Maclean C."/>
            <person name="Major J."/>
            <person name="Manning J."/>
            <person name="Marabella R."/>
            <person name="Maru K."/>
            <person name="Matthews C."/>
            <person name="Mauceli E."/>
            <person name="Mccarthy M."/>
            <person name="Mcdonough S."/>
            <person name="Mcghee T."/>
            <person name="Meldrim J."/>
            <person name="Meneus L."/>
            <person name="Mesirov J."/>
            <person name="Mihalev A."/>
            <person name="Mihova T."/>
            <person name="Mikkelsen T."/>
            <person name="Mlenga V."/>
            <person name="Moru K."/>
            <person name="Mozes J."/>
            <person name="Mulrain L."/>
            <person name="Munson G."/>
            <person name="Naylor J."/>
            <person name="Newes C."/>
            <person name="Nguyen C."/>
            <person name="Nguyen N."/>
            <person name="Nguyen T."/>
            <person name="Nicol R."/>
            <person name="Nielsen C."/>
            <person name="Nizzari M."/>
            <person name="Norbu C."/>
            <person name="Norbu N."/>
            <person name="O'donnell P."/>
            <person name="Okoawo O."/>
            <person name="O'leary S."/>
            <person name="Omotosho B."/>
            <person name="O'neill K."/>
            <person name="Osman S."/>
            <person name="Parker S."/>
            <person name="Perrin D."/>
            <person name="Phunkhang P."/>
            <person name="Piqani B."/>
            <person name="Purcell S."/>
            <person name="Rachupka T."/>
            <person name="Ramasamy U."/>
            <person name="Rameau R."/>
            <person name="Ray V."/>
            <person name="Raymond C."/>
            <person name="Retta R."/>
            <person name="Richardson S."/>
            <person name="Rise C."/>
            <person name="Rodriguez J."/>
            <person name="Rogers J."/>
            <person name="Rogov P."/>
            <person name="Rutman M."/>
            <person name="Schupbach R."/>
            <person name="Seaman C."/>
            <person name="Settipalli S."/>
            <person name="Sharpe T."/>
            <person name="Sheridan J."/>
            <person name="Sherpa N."/>
            <person name="Shi J."/>
            <person name="Smirnov S."/>
            <person name="Smith C."/>
            <person name="Sougnez C."/>
            <person name="Spencer B."/>
            <person name="Stalker J."/>
            <person name="Stange-thomann N."/>
            <person name="Stavropoulos S."/>
            <person name="Stetson K."/>
            <person name="Stone C."/>
            <person name="Stone S."/>
            <person name="Stubbs M."/>
            <person name="Talamas J."/>
            <person name="Tchuinga P."/>
            <person name="Tenzing P."/>
            <person name="Tesfaye S."/>
            <person name="Theodore J."/>
            <person name="Thoulutsang Y."/>
            <person name="Topham K."/>
            <person name="Towey S."/>
            <person name="Tsamla T."/>
            <person name="Tsomo N."/>
            <person name="Vallee D."/>
            <person name="Vassiliev H."/>
            <person name="Venkataraman V."/>
            <person name="Vinson J."/>
            <person name="Vo A."/>
            <person name="Wade C."/>
            <person name="Wang S."/>
            <person name="Wangchuk T."/>
            <person name="Wangdi T."/>
            <person name="Whittaker C."/>
            <person name="Wilkinson J."/>
            <person name="Wu Y."/>
            <person name="Wyman D."/>
            <person name="Yadav S."/>
            <person name="Yang S."/>
            <person name="Yang X."/>
            <person name="Yeager S."/>
            <person name="Yee E."/>
            <person name="Young G."/>
            <person name="Zainoun J."/>
            <person name="Zembeck L."/>
            <person name="Zimmer A."/>
            <person name="Zody M."/>
            <person name="Lander E."/>
        </authorList>
    </citation>
    <scope>NUCLEOTIDE SEQUENCE [LARGE SCALE GENOMIC DNA]</scope>
</reference>
<evidence type="ECO:0000313" key="12">
    <source>
        <dbReference type="Proteomes" id="UP000007875"/>
    </source>
</evidence>
<evidence type="ECO:0000256" key="7">
    <source>
        <dbReference type="ARBA" id="ARBA00023170"/>
    </source>
</evidence>
<evidence type="ECO:0000313" key="11">
    <source>
        <dbReference type="Ensembl" id="ENSCSAVP00000010161.1"/>
    </source>
</evidence>
<keyword evidence="4 9" id="KW-1133">Transmembrane helix</keyword>
<dbReference type="Gene3D" id="1.20.1070.10">
    <property type="entry name" value="Rhodopsin 7-helix transmembrane proteins"/>
    <property type="match status" value="1"/>
</dbReference>
<protein>
    <recommendedName>
        <fullName evidence="10">G-protein coupled receptors family 1 profile domain-containing protein</fullName>
    </recommendedName>
</protein>
<dbReference type="Proteomes" id="UP000007875">
    <property type="component" value="Unassembled WGS sequence"/>
</dbReference>
<feature type="domain" description="G-protein coupled receptors family 1 profile" evidence="10">
    <location>
        <begin position="42"/>
        <end position="121"/>
    </location>
</feature>
<dbReference type="InterPro" id="IPR000276">
    <property type="entry name" value="GPCR_Rhodpsn"/>
</dbReference>
<comment type="subcellular location">
    <subcellularLocation>
        <location evidence="1">Cell membrane</location>
        <topology evidence="1">Multi-pass membrane protein</topology>
    </subcellularLocation>
</comment>
<dbReference type="PROSITE" id="PS50262">
    <property type="entry name" value="G_PROTEIN_RECEP_F1_2"/>
    <property type="match status" value="1"/>
</dbReference>
<dbReference type="InterPro" id="IPR017452">
    <property type="entry name" value="GPCR_Rhodpsn_7TM"/>
</dbReference>
<evidence type="ECO:0000256" key="1">
    <source>
        <dbReference type="ARBA" id="ARBA00004651"/>
    </source>
</evidence>
<organism evidence="11 12">
    <name type="scientific">Ciona savignyi</name>
    <name type="common">Pacific transparent sea squirt</name>
    <dbReference type="NCBI Taxonomy" id="51511"/>
    <lineage>
        <taxon>Eukaryota</taxon>
        <taxon>Metazoa</taxon>
        <taxon>Chordata</taxon>
        <taxon>Tunicata</taxon>
        <taxon>Ascidiacea</taxon>
        <taxon>Phlebobranchia</taxon>
        <taxon>Cionidae</taxon>
        <taxon>Ciona</taxon>
    </lineage>
</organism>
<dbReference type="HOGENOM" id="CLU_2043314_0_0_1"/>
<sequence length="121" mass="13002">MDSTNASFLTTLVPEQIDRTFTAQNIIEIIFLIIVISVGSIGNILVISAIVYIKKVYSYGNIFIINLAVADLMVVIILVPSVLSNVIANGNTLPDIPCRIVGFMMSVTCSCSIHNLTAVAV</sequence>
<evidence type="ECO:0000256" key="2">
    <source>
        <dbReference type="ARBA" id="ARBA00022475"/>
    </source>
</evidence>
<keyword evidence="2" id="KW-1003">Cell membrane</keyword>
<evidence type="ECO:0000256" key="5">
    <source>
        <dbReference type="ARBA" id="ARBA00023040"/>
    </source>
</evidence>
<name>H2YXV0_CIOSA</name>
<dbReference type="Pfam" id="PF00001">
    <property type="entry name" value="7tm_1"/>
    <property type="match status" value="1"/>
</dbReference>
<dbReference type="PRINTS" id="PR00237">
    <property type="entry name" value="GPCRRHODOPSN"/>
</dbReference>
<keyword evidence="3 9" id="KW-0812">Transmembrane</keyword>
<evidence type="ECO:0000256" key="3">
    <source>
        <dbReference type="ARBA" id="ARBA00022692"/>
    </source>
</evidence>
<dbReference type="GO" id="GO:0004930">
    <property type="term" value="F:G protein-coupled receptor activity"/>
    <property type="evidence" value="ECO:0007669"/>
    <property type="project" value="UniProtKB-KW"/>
</dbReference>
<evidence type="ECO:0000256" key="6">
    <source>
        <dbReference type="ARBA" id="ARBA00023136"/>
    </source>
</evidence>